<evidence type="ECO:0000313" key="4">
    <source>
        <dbReference type="Proteomes" id="UP000594454"/>
    </source>
</evidence>
<evidence type="ECO:0000256" key="2">
    <source>
        <dbReference type="ARBA" id="ARBA00022737"/>
    </source>
</evidence>
<dbReference type="GO" id="GO:0032040">
    <property type="term" value="C:small-subunit processome"/>
    <property type="evidence" value="ECO:0007669"/>
    <property type="project" value="TreeGrafter"/>
</dbReference>
<keyword evidence="2" id="KW-0677">Repeat</keyword>
<dbReference type="PANTHER" id="PTHR44163">
    <property type="entry name" value="U3 SMALL NUCLEOLAR RNA-ASSOCIATED PROTEIN 4 HOMOLOG"/>
    <property type="match status" value="1"/>
</dbReference>
<dbReference type="InterPro" id="IPR001680">
    <property type="entry name" value="WD40_rpt"/>
</dbReference>
<gene>
    <name evidence="3" type="ORF">HERILL_LOCUS6588</name>
</gene>
<dbReference type="InterPro" id="IPR015943">
    <property type="entry name" value="WD40/YVTN_repeat-like_dom_sf"/>
</dbReference>
<dbReference type="InterPro" id="IPR046351">
    <property type="entry name" value="UTP4"/>
</dbReference>
<dbReference type="PROSITE" id="PS00678">
    <property type="entry name" value="WD_REPEATS_1"/>
    <property type="match status" value="1"/>
</dbReference>
<dbReference type="GO" id="GO:0030686">
    <property type="term" value="C:90S preribosome"/>
    <property type="evidence" value="ECO:0007669"/>
    <property type="project" value="InterPro"/>
</dbReference>
<reference evidence="3 4" key="1">
    <citation type="submission" date="2020-11" db="EMBL/GenBank/DDBJ databases">
        <authorList>
            <person name="Wallbank WR R."/>
            <person name="Pardo Diaz C."/>
            <person name="Kozak K."/>
            <person name="Martin S."/>
            <person name="Jiggins C."/>
            <person name="Moest M."/>
            <person name="Warren A I."/>
            <person name="Generalovic N T."/>
            <person name="Byers J.R.P. K."/>
            <person name="Montejo-Kovacevich G."/>
            <person name="Yen C E."/>
        </authorList>
    </citation>
    <scope>NUCLEOTIDE SEQUENCE [LARGE SCALE GENOMIC DNA]</scope>
</reference>
<dbReference type="Proteomes" id="UP000594454">
    <property type="component" value="Chromosome 2"/>
</dbReference>
<evidence type="ECO:0000313" key="3">
    <source>
        <dbReference type="EMBL" id="CAD7083641.1"/>
    </source>
</evidence>
<keyword evidence="4" id="KW-1185">Reference proteome</keyword>
<keyword evidence="1" id="KW-0853">WD repeat</keyword>
<dbReference type="InParanoid" id="A0A7R8YSI4"/>
<proteinExistence type="predicted"/>
<organism evidence="3 4">
    <name type="scientific">Hermetia illucens</name>
    <name type="common">Black soldier fly</name>
    <dbReference type="NCBI Taxonomy" id="343691"/>
    <lineage>
        <taxon>Eukaryota</taxon>
        <taxon>Metazoa</taxon>
        <taxon>Ecdysozoa</taxon>
        <taxon>Arthropoda</taxon>
        <taxon>Hexapoda</taxon>
        <taxon>Insecta</taxon>
        <taxon>Pterygota</taxon>
        <taxon>Neoptera</taxon>
        <taxon>Endopterygota</taxon>
        <taxon>Diptera</taxon>
        <taxon>Brachycera</taxon>
        <taxon>Stratiomyomorpha</taxon>
        <taxon>Stratiomyidae</taxon>
        <taxon>Hermetiinae</taxon>
        <taxon>Hermetia</taxon>
    </lineage>
</organism>
<dbReference type="InterPro" id="IPR019775">
    <property type="entry name" value="WD40_repeat_CS"/>
</dbReference>
<dbReference type="EMBL" id="LR899010">
    <property type="protein sequence ID" value="CAD7083641.1"/>
    <property type="molecule type" value="Genomic_DNA"/>
</dbReference>
<dbReference type="InterPro" id="IPR036322">
    <property type="entry name" value="WD40_repeat_dom_sf"/>
</dbReference>
<dbReference type="Gene3D" id="2.130.10.10">
    <property type="entry name" value="YVTN repeat-like/Quinoprotein amine dehydrogenase"/>
    <property type="match status" value="3"/>
</dbReference>
<sequence length="688" mass="76914">MKMKAAEGEGITRIHNVRFYNLPPRSINCLSYNQRSGKLALSRSDGSLEIWDISYAAFLEKCIPGDGKLSIEGIGWAGDRLFSAGLNGEVVEWDLTALKRKASQRVTGLAIWCLDINRTGSCMAVGTEEGYLNAFDIDENGITYKNLFDKQEGRILCCRFDAIGDYIVTGSIDVIRIWNTKTGHAIHRMALGRSEKKRETIVWSLQVTKAFFIIAGDSRGQITVWDGKLGAQVESHQVLQADVLAVAINEEEDVLVCSGMDPIIRIYSLTEIKKNDRLTKKWVKFFQRNVHDHDVKALVCVGSDLISGGVDGYLGISSYAKTGQSHIAKHGPFLQSPCAAISPEARLLLLQYVTGLDVWRLGSALDRVQITDEESKDHRKILSLDAGPEQLIQLQSVNHEAIVCSALSPNGRFLVYSTTKSIRIFVITAPPGQPVKLTRIKDLPESCSACSKILFSRDSSTLFLVKPGVNHIDVFNILSDYEIDYCETIDALRAIRDVIHLLTISHCGRYLVAAGTCRTIAVWQKMQKHWDHYFNLPKYMVPTTAIALHYAKPRLVAAFTDGKIFEYDLDEMAFTCSSNKKFFSTCQTHSVNNIVLCNNNENIFILHNDKMLYVLEKQPSEERNSIKTAKSDGSKNTADLKLKYQKSFEHFVYLERLSENEVVAVGVNPVSIIEQLPAVLKKKKFGAT</sequence>
<accession>A0A7R8YSI4</accession>
<dbReference type="PANTHER" id="PTHR44163:SF1">
    <property type="entry name" value="U3 SMALL NUCLEOLAR RNA-ASSOCIATED PROTEIN 4 HOMOLOG"/>
    <property type="match status" value="1"/>
</dbReference>
<dbReference type="FunCoup" id="A0A7R8YSI4">
    <property type="interactions" value="1150"/>
</dbReference>
<dbReference type="SUPFAM" id="SSF50978">
    <property type="entry name" value="WD40 repeat-like"/>
    <property type="match status" value="2"/>
</dbReference>
<dbReference type="OrthoDB" id="8883818at2759"/>
<protein>
    <recommendedName>
        <fullName evidence="5">WD repeat-containing protein 55 homolog</fullName>
    </recommendedName>
</protein>
<dbReference type="GO" id="GO:0003723">
    <property type="term" value="F:RNA binding"/>
    <property type="evidence" value="ECO:0007669"/>
    <property type="project" value="TreeGrafter"/>
</dbReference>
<evidence type="ECO:0008006" key="5">
    <source>
        <dbReference type="Google" id="ProtNLM"/>
    </source>
</evidence>
<dbReference type="GO" id="GO:0034455">
    <property type="term" value="C:t-UTP complex"/>
    <property type="evidence" value="ECO:0007669"/>
    <property type="project" value="TreeGrafter"/>
</dbReference>
<dbReference type="GO" id="GO:0000462">
    <property type="term" value="P:maturation of SSU-rRNA from tricistronic rRNA transcript (SSU-rRNA, 5.8S rRNA, LSU-rRNA)"/>
    <property type="evidence" value="ECO:0007669"/>
    <property type="project" value="InterPro"/>
</dbReference>
<evidence type="ECO:0000256" key="1">
    <source>
        <dbReference type="ARBA" id="ARBA00022574"/>
    </source>
</evidence>
<name>A0A7R8YSI4_HERIL</name>
<dbReference type="AlphaFoldDB" id="A0A7R8YSI4"/>
<dbReference type="SMART" id="SM00320">
    <property type="entry name" value="WD40"/>
    <property type="match status" value="9"/>
</dbReference>